<dbReference type="AlphaFoldDB" id="A0A081N9E4"/>
<dbReference type="EMBL" id="JOKH01000007">
    <property type="protein sequence ID" value="KEQ15067.1"/>
    <property type="molecule type" value="Genomic_DNA"/>
</dbReference>
<proteinExistence type="predicted"/>
<keyword evidence="1" id="KW-0472">Membrane</keyword>
<reference evidence="2 3" key="1">
    <citation type="submission" date="2014-06" db="EMBL/GenBank/DDBJ databases">
        <title>Whole Genome Sequences of Three Symbiotic Endozoicomonas Bacteria.</title>
        <authorList>
            <person name="Neave M.J."/>
            <person name="Apprill A."/>
            <person name="Voolstra C.R."/>
        </authorList>
    </citation>
    <scope>NUCLEOTIDE SEQUENCE [LARGE SCALE GENOMIC DNA]</scope>
    <source>
        <strain evidence="2 3">DSM 25634</strain>
    </source>
</reference>
<evidence type="ECO:0000313" key="3">
    <source>
        <dbReference type="Proteomes" id="UP000028073"/>
    </source>
</evidence>
<dbReference type="Proteomes" id="UP000028073">
    <property type="component" value="Unassembled WGS sequence"/>
</dbReference>
<keyword evidence="1" id="KW-0812">Transmembrane</keyword>
<sequence>MLYPVLPEEKNFENDDLGYLSSFSASVFQIKEHKTYGVDCSESTNESSSVFLFSGFYDAGNLLISGQHANKIKLHLRGLNTRGEPVESEEEGQWVIKVFTPKYPFGVGYIRNMDNAPKWKKDDIVSIRLEDGFGYSPLRYTTLDEDVAAKELVYVETYDTKNLTNNLVTIKHTNYKKHECSVEGCMKNELSRQPVFIKNVLYGFTSYCSGVSMCKIIPAEKNNILHYEPRPPKASSCIPLEVKSETTIIPSTSKVSYKTSEEALPIKTTQDRATPSKAPFSYSDTSPSPLISAWLRFYTGDLGEVGFLVIAMTAYIGLFFGVLFLSGA</sequence>
<keyword evidence="1" id="KW-1133">Transmembrane helix</keyword>
<accession>A0A081N9E4</accession>
<evidence type="ECO:0000256" key="1">
    <source>
        <dbReference type="SAM" id="Phobius"/>
    </source>
</evidence>
<protein>
    <submittedName>
        <fullName evidence="2">Uncharacterized protein</fullName>
    </submittedName>
</protein>
<feature type="transmembrane region" description="Helical" evidence="1">
    <location>
        <begin position="305"/>
        <end position="325"/>
    </location>
</feature>
<evidence type="ECO:0000313" key="2">
    <source>
        <dbReference type="EMBL" id="KEQ15067.1"/>
    </source>
</evidence>
<gene>
    <name evidence="2" type="ORF">GZ78_24665</name>
</gene>
<comment type="caution">
    <text evidence="2">The sequence shown here is derived from an EMBL/GenBank/DDBJ whole genome shotgun (WGS) entry which is preliminary data.</text>
</comment>
<keyword evidence="3" id="KW-1185">Reference proteome</keyword>
<organism evidence="2 3">
    <name type="scientific">Endozoicomonas numazuensis</name>
    <dbReference type="NCBI Taxonomy" id="1137799"/>
    <lineage>
        <taxon>Bacteria</taxon>
        <taxon>Pseudomonadati</taxon>
        <taxon>Pseudomonadota</taxon>
        <taxon>Gammaproteobacteria</taxon>
        <taxon>Oceanospirillales</taxon>
        <taxon>Endozoicomonadaceae</taxon>
        <taxon>Endozoicomonas</taxon>
    </lineage>
</organism>
<name>A0A081N9E4_9GAMM</name>